<gene>
    <name evidence="7" type="ORF">BVER_04055</name>
</gene>
<protein>
    <submittedName>
        <fullName evidence="7">Urea carboxylase-related amino acid permease</fullName>
    </submittedName>
</protein>
<evidence type="ECO:0000256" key="2">
    <source>
        <dbReference type="ARBA" id="ARBA00022448"/>
    </source>
</evidence>
<dbReference type="PATRIC" id="fig|242163.4.peg.3510"/>
<feature type="transmembrane region" description="Helical" evidence="6">
    <location>
        <begin position="100"/>
        <end position="118"/>
    </location>
</feature>
<evidence type="ECO:0000256" key="3">
    <source>
        <dbReference type="ARBA" id="ARBA00022692"/>
    </source>
</evidence>
<evidence type="ECO:0000313" key="8">
    <source>
        <dbReference type="Proteomes" id="UP000036959"/>
    </source>
</evidence>
<evidence type="ECO:0000256" key="6">
    <source>
        <dbReference type="SAM" id="Phobius"/>
    </source>
</evidence>
<proteinExistence type="predicted"/>
<dbReference type="PANTHER" id="PTHR45649">
    <property type="entry name" value="AMINO-ACID PERMEASE BAT1"/>
    <property type="match status" value="1"/>
</dbReference>
<keyword evidence="4 6" id="KW-1133">Transmembrane helix</keyword>
<organism evidence="7 8">
    <name type="scientific">Candidatus Burkholderia verschuerenii</name>
    <dbReference type="NCBI Taxonomy" id="242163"/>
    <lineage>
        <taxon>Bacteria</taxon>
        <taxon>Pseudomonadati</taxon>
        <taxon>Pseudomonadota</taxon>
        <taxon>Betaproteobacteria</taxon>
        <taxon>Burkholderiales</taxon>
        <taxon>Burkholderiaceae</taxon>
        <taxon>Burkholderia</taxon>
    </lineage>
</organism>
<dbReference type="EMBL" id="LFJJ01000247">
    <property type="protein sequence ID" value="KND57420.1"/>
    <property type="molecule type" value="Genomic_DNA"/>
</dbReference>
<dbReference type="GO" id="GO:0016020">
    <property type="term" value="C:membrane"/>
    <property type="evidence" value="ECO:0007669"/>
    <property type="project" value="UniProtKB-SubCell"/>
</dbReference>
<keyword evidence="3 6" id="KW-0812">Transmembrane</keyword>
<comment type="caution">
    <text evidence="7">The sequence shown here is derived from an EMBL/GenBank/DDBJ whole genome shotgun (WGS) entry which is preliminary data.</text>
</comment>
<dbReference type="Pfam" id="PF13520">
    <property type="entry name" value="AA_permease_2"/>
    <property type="match status" value="1"/>
</dbReference>
<sequence length="218" mass="23163">MLTVVVGCGSAIFSFAGYVLAAPDLQSIVAGKSLDPIPEILYQTIGFWGLKAFQAVALLSFLACVMGQQASASRLVYSFARDNMFPGSALFAKMMNHTPVWANVAVNSLSALLIVLVYCVPSSLFRIAGMQMLAGYIAFQMVVIAALRARAKGWKPAGAFSLGKWGVLVNIGALGYGVFACVVMAMPSNDITLSTLDRSIAGSRSSVSRWWSCRAACI</sequence>
<evidence type="ECO:0000256" key="4">
    <source>
        <dbReference type="ARBA" id="ARBA00022989"/>
    </source>
</evidence>
<feature type="transmembrane region" description="Helical" evidence="6">
    <location>
        <begin position="124"/>
        <end position="147"/>
    </location>
</feature>
<keyword evidence="2" id="KW-0813">Transport</keyword>
<feature type="transmembrane region" description="Helical" evidence="6">
    <location>
        <begin position="45"/>
        <end position="65"/>
    </location>
</feature>
<dbReference type="AlphaFoldDB" id="A0A0L0M564"/>
<dbReference type="InterPro" id="IPR002293">
    <property type="entry name" value="AA/rel_permease1"/>
</dbReference>
<evidence type="ECO:0000256" key="5">
    <source>
        <dbReference type="ARBA" id="ARBA00023136"/>
    </source>
</evidence>
<feature type="transmembrane region" description="Helical" evidence="6">
    <location>
        <begin position="167"/>
        <end position="186"/>
    </location>
</feature>
<evidence type="ECO:0000313" key="7">
    <source>
        <dbReference type="EMBL" id="KND57420.1"/>
    </source>
</evidence>
<keyword evidence="5 6" id="KW-0472">Membrane</keyword>
<dbReference type="Proteomes" id="UP000036959">
    <property type="component" value="Unassembled WGS sequence"/>
</dbReference>
<reference evidence="8" key="1">
    <citation type="submission" date="2015-06" db="EMBL/GenBank/DDBJ databases">
        <title>Comparative genomics of Burkholderia leaf nodule symbionts.</title>
        <authorList>
            <person name="Carlier A."/>
            <person name="Eberl L."/>
            <person name="Pinto-Carbo M."/>
        </authorList>
    </citation>
    <scope>NUCLEOTIDE SEQUENCE [LARGE SCALE GENOMIC DNA]</scope>
    <source>
        <strain evidence="8">UZHbot4</strain>
    </source>
</reference>
<name>A0A0L0M564_9BURK</name>
<accession>A0A0L0M564</accession>
<keyword evidence="8" id="KW-1185">Reference proteome</keyword>
<evidence type="ECO:0000256" key="1">
    <source>
        <dbReference type="ARBA" id="ARBA00004141"/>
    </source>
</evidence>
<dbReference type="PANTHER" id="PTHR45649:SF26">
    <property type="entry name" value="OS04G0435100 PROTEIN"/>
    <property type="match status" value="1"/>
</dbReference>
<dbReference type="Gene3D" id="1.20.1740.10">
    <property type="entry name" value="Amino acid/polyamine transporter I"/>
    <property type="match status" value="1"/>
</dbReference>
<comment type="subcellular location">
    <subcellularLocation>
        <location evidence="1">Membrane</location>
        <topology evidence="1">Multi-pass membrane protein</topology>
    </subcellularLocation>
</comment>
<dbReference type="GO" id="GO:0022857">
    <property type="term" value="F:transmembrane transporter activity"/>
    <property type="evidence" value="ECO:0007669"/>
    <property type="project" value="InterPro"/>
</dbReference>